<dbReference type="AlphaFoldDB" id="A0A1H4A4Z9"/>
<organism evidence="3 4">
    <name type="scientific">Bowdeniella nasicola</name>
    <dbReference type="NCBI Taxonomy" id="208480"/>
    <lineage>
        <taxon>Bacteria</taxon>
        <taxon>Bacillati</taxon>
        <taxon>Actinomycetota</taxon>
        <taxon>Actinomycetes</taxon>
        <taxon>Actinomycetales</taxon>
        <taxon>Actinomycetaceae</taxon>
        <taxon>Bowdeniella</taxon>
    </lineage>
</organism>
<feature type="domain" description="Polyphosphate kinase-2-related" evidence="2">
    <location>
        <begin position="47"/>
        <end position="257"/>
    </location>
</feature>
<dbReference type="Proteomes" id="UP000199288">
    <property type="component" value="Unassembled WGS sequence"/>
</dbReference>
<evidence type="ECO:0000256" key="1">
    <source>
        <dbReference type="SAM" id="MobiDB-lite"/>
    </source>
</evidence>
<feature type="region of interest" description="Disordered" evidence="1">
    <location>
        <begin position="282"/>
        <end position="380"/>
    </location>
</feature>
<name>A0A1H4A4Z9_9ACTO</name>
<dbReference type="Gene3D" id="3.40.50.300">
    <property type="entry name" value="P-loop containing nucleotide triphosphate hydrolases"/>
    <property type="match status" value="1"/>
</dbReference>
<keyword evidence="4" id="KW-1185">Reference proteome</keyword>
<keyword evidence="3" id="KW-0808">Transferase</keyword>
<dbReference type="GO" id="GO:0016776">
    <property type="term" value="F:phosphotransferase activity, phosphate group as acceptor"/>
    <property type="evidence" value="ECO:0007669"/>
    <property type="project" value="InterPro"/>
</dbReference>
<accession>A0A1H4A4Z9</accession>
<dbReference type="RefSeq" id="WP_092563919.1">
    <property type="nucleotide sequence ID" value="NZ_FNQV01000007.1"/>
</dbReference>
<feature type="compositionally biased region" description="Basic residues" evidence="1">
    <location>
        <begin position="356"/>
        <end position="380"/>
    </location>
</feature>
<feature type="compositionally biased region" description="Acidic residues" evidence="1">
    <location>
        <begin position="309"/>
        <end position="321"/>
    </location>
</feature>
<dbReference type="EMBL" id="FNQV01000007">
    <property type="protein sequence ID" value="SEA30642.1"/>
    <property type="molecule type" value="Genomic_DNA"/>
</dbReference>
<reference evidence="4" key="1">
    <citation type="submission" date="2016-10" db="EMBL/GenBank/DDBJ databases">
        <authorList>
            <person name="Varghese N."/>
            <person name="Submissions S."/>
        </authorList>
    </citation>
    <scope>NUCLEOTIDE SEQUENCE [LARGE SCALE GENOMIC DNA]</scope>
    <source>
        <strain evidence="4">KPR-1</strain>
    </source>
</reference>
<feature type="compositionally biased region" description="Basic and acidic residues" evidence="1">
    <location>
        <begin position="339"/>
        <end position="355"/>
    </location>
</feature>
<feature type="compositionally biased region" description="Basic and acidic residues" evidence="1">
    <location>
        <begin position="289"/>
        <end position="308"/>
    </location>
</feature>
<dbReference type="PANTHER" id="PTHR34383">
    <property type="entry name" value="POLYPHOSPHATE:AMP PHOSPHOTRANSFERASE-RELATED"/>
    <property type="match status" value="1"/>
</dbReference>
<proteinExistence type="predicted"/>
<evidence type="ECO:0000259" key="2">
    <source>
        <dbReference type="Pfam" id="PF03976"/>
    </source>
</evidence>
<dbReference type="InterPro" id="IPR022488">
    <property type="entry name" value="PPK2-related"/>
</dbReference>
<dbReference type="PANTHER" id="PTHR34383:SF3">
    <property type="entry name" value="POLYPHOSPHATE:AMP PHOSPHOTRANSFERASE"/>
    <property type="match status" value="1"/>
</dbReference>
<sequence length="380" mass="43801">MSTFLTPPWELHRASADTVLADIDPDATPGWDAGKSAAEEFMAARGELLSELQERLYANGRSGGDKSVLLVVQGMDTSGKGGVVRHVLGMVDPQGVALRSFGVPTAEEKKHHYLWRIRRALPPAGKIGVFDRSHYEDVLVVRVDKLEPKTVWEPRYEELVKFEQKAVDSGITVIKVMLHISKQEQGLRLMERLDRADKHWKFNPHDIDARSKWEDYQQAYQDAIQRTTTDEAPWYIVPANSKWYSRLVITELLTKALLDLDLQWPTPRWHVDVQQRRLKETMEPETIELADKNAPKAEAKTEAEREELQEMVADFVDDYEPIDSKDDGRKDKQKKKDKKKSEDKKQSKKKDDDKKSKKKDKDKKSKKDKKAKKDKKKKKS</sequence>
<evidence type="ECO:0000313" key="3">
    <source>
        <dbReference type="EMBL" id="SEA30642.1"/>
    </source>
</evidence>
<dbReference type="OrthoDB" id="9775224at2"/>
<gene>
    <name evidence="3" type="ORF">SAMN02910418_01319</name>
</gene>
<dbReference type="GO" id="GO:0006797">
    <property type="term" value="P:polyphosphate metabolic process"/>
    <property type="evidence" value="ECO:0007669"/>
    <property type="project" value="InterPro"/>
</dbReference>
<dbReference type="SUPFAM" id="SSF52540">
    <property type="entry name" value="P-loop containing nucleoside triphosphate hydrolases"/>
    <property type="match status" value="1"/>
</dbReference>
<protein>
    <submittedName>
        <fullName evidence="3">Polyphosphate:nucleotide phosphotransferase, PPK2 family</fullName>
    </submittedName>
</protein>
<evidence type="ECO:0000313" key="4">
    <source>
        <dbReference type="Proteomes" id="UP000199288"/>
    </source>
</evidence>
<dbReference type="NCBIfam" id="TIGR03709">
    <property type="entry name" value="PPK2_rel_1"/>
    <property type="match status" value="1"/>
</dbReference>
<dbReference type="Pfam" id="PF03976">
    <property type="entry name" value="PPK2"/>
    <property type="match status" value="1"/>
</dbReference>
<dbReference type="InterPro" id="IPR022300">
    <property type="entry name" value="PPK2-rel_1"/>
</dbReference>
<dbReference type="InterPro" id="IPR027417">
    <property type="entry name" value="P-loop_NTPase"/>
</dbReference>